<evidence type="ECO:0000313" key="1">
    <source>
        <dbReference type="EMBL" id="RKD91145.1"/>
    </source>
</evidence>
<organism evidence="1 2">
    <name type="scientific">Mangrovibacterium diazotrophicum</name>
    <dbReference type="NCBI Taxonomy" id="1261403"/>
    <lineage>
        <taxon>Bacteria</taxon>
        <taxon>Pseudomonadati</taxon>
        <taxon>Bacteroidota</taxon>
        <taxon>Bacteroidia</taxon>
        <taxon>Marinilabiliales</taxon>
        <taxon>Prolixibacteraceae</taxon>
        <taxon>Mangrovibacterium</taxon>
    </lineage>
</organism>
<accession>A0A419W6R9</accession>
<name>A0A419W6R9_9BACT</name>
<proteinExistence type="predicted"/>
<dbReference type="EMBL" id="RAPN01000001">
    <property type="protein sequence ID" value="RKD91145.1"/>
    <property type="molecule type" value="Genomic_DNA"/>
</dbReference>
<keyword evidence="2" id="KW-1185">Reference proteome</keyword>
<gene>
    <name evidence="1" type="ORF">BC643_1494</name>
</gene>
<evidence type="ECO:0000313" key="2">
    <source>
        <dbReference type="Proteomes" id="UP000283387"/>
    </source>
</evidence>
<protein>
    <submittedName>
        <fullName evidence="1">Uncharacterized protein</fullName>
    </submittedName>
</protein>
<dbReference type="AlphaFoldDB" id="A0A419W6R9"/>
<sequence length="33" mass="3817">MEMPENKLSDMTSDRFLEASRPIFIKTGIKMKA</sequence>
<comment type="caution">
    <text evidence="1">The sequence shown here is derived from an EMBL/GenBank/DDBJ whole genome shotgun (WGS) entry which is preliminary data.</text>
</comment>
<reference evidence="1 2" key="1">
    <citation type="submission" date="2018-09" db="EMBL/GenBank/DDBJ databases">
        <title>Genomic Encyclopedia of Archaeal and Bacterial Type Strains, Phase II (KMG-II): from individual species to whole genera.</title>
        <authorList>
            <person name="Goeker M."/>
        </authorList>
    </citation>
    <scope>NUCLEOTIDE SEQUENCE [LARGE SCALE GENOMIC DNA]</scope>
    <source>
        <strain evidence="1 2">DSM 27148</strain>
    </source>
</reference>
<dbReference type="Proteomes" id="UP000283387">
    <property type="component" value="Unassembled WGS sequence"/>
</dbReference>